<evidence type="ECO:0000313" key="1">
    <source>
        <dbReference type="EMBL" id="PIC13818.1"/>
    </source>
</evidence>
<comment type="caution">
    <text evidence="1">The sequence shown here is derived from an EMBL/GenBank/DDBJ whole genome shotgun (WGS) entry which is preliminary data.</text>
</comment>
<keyword evidence="2" id="KW-1185">Reference proteome</keyword>
<reference evidence="2" key="1">
    <citation type="submission" date="2017-10" db="EMBL/GenBank/DDBJ databases">
        <title>Rapid genome shrinkage in a self-fertile nematode reveals novel sperm competition proteins.</title>
        <authorList>
            <person name="Yin D."/>
            <person name="Schwarz E.M."/>
            <person name="Thomas C.G."/>
            <person name="Felde R.L."/>
            <person name="Korf I.F."/>
            <person name="Cutter A.D."/>
            <person name="Schartner C.M."/>
            <person name="Ralston E.J."/>
            <person name="Meyer B.J."/>
            <person name="Haag E.S."/>
        </authorList>
    </citation>
    <scope>NUCLEOTIDE SEQUENCE [LARGE SCALE GENOMIC DNA]</scope>
    <source>
        <strain evidence="2">JU1422</strain>
    </source>
</reference>
<dbReference type="EMBL" id="PDUG01000010">
    <property type="protein sequence ID" value="PIC13818.1"/>
    <property type="molecule type" value="Genomic_DNA"/>
</dbReference>
<protein>
    <submittedName>
        <fullName evidence="1">Uncharacterized protein</fullName>
    </submittedName>
</protein>
<evidence type="ECO:0000313" key="2">
    <source>
        <dbReference type="Proteomes" id="UP000230233"/>
    </source>
</evidence>
<proteinExistence type="predicted"/>
<name>A0A2G5SFH7_9PELO</name>
<gene>
    <name evidence="1" type="ORF">B9Z55_027429</name>
</gene>
<dbReference type="PANTHER" id="PTHR22744">
    <property type="entry name" value="HELIX LOOP HELIX PROTEIN 21-RELATED"/>
    <property type="match status" value="1"/>
</dbReference>
<dbReference type="AlphaFoldDB" id="A0A2G5SFH7"/>
<accession>A0A2G5SFH7</accession>
<organism evidence="1 2">
    <name type="scientific">Caenorhabditis nigoni</name>
    <dbReference type="NCBI Taxonomy" id="1611254"/>
    <lineage>
        <taxon>Eukaryota</taxon>
        <taxon>Metazoa</taxon>
        <taxon>Ecdysozoa</taxon>
        <taxon>Nematoda</taxon>
        <taxon>Chromadorea</taxon>
        <taxon>Rhabditida</taxon>
        <taxon>Rhabditina</taxon>
        <taxon>Rhabditomorpha</taxon>
        <taxon>Rhabditoidea</taxon>
        <taxon>Rhabditidae</taxon>
        <taxon>Peloderinae</taxon>
        <taxon>Caenorhabditis</taxon>
    </lineage>
</organism>
<sequence length="96" mass="11494">MTEEMWRDFSSWVAKPSVTAVAEQHLLHPLSRIEPEKKIYLAEEYNLPNLMERCLQEMDCLIKIRKLHKSKYFEKLSDKTKVLILYCVILSYIIYV</sequence>
<dbReference type="PANTHER" id="PTHR22744:SF14">
    <property type="entry name" value="BTB DOMAIN-CONTAINING PROTEIN-RELATED"/>
    <property type="match status" value="1"/>
</dbReference>
<dbReference type="Proteomes" id="UP000230233">
    <property type="component" value="Unassembled WGS sequence"/>
</dbReference>